<feature type="transmembrane region" description="Helical" evidence="1">
    <location>
        <begin position="106"/>
        <end position="132"/>
    </location>
</feature>
<feature type="transmembrane region" description="Helical" evidence="1">
    <location>
        <begin position="173"/>
        <end position="191"/>
    </location>
</feature>
<name>A0A0R1HK99_9LACO</name>
<proteinExistence type="predicted"/>
<evidence type="ECO:0000313" key="3">
    <source>
        <dbReference type="Proteomes" id="UP000050911"/>
    </source>
</evidence>
<keyword evidence="1" id="KW-1133">Transmembrane helix</keyword>
<dbReference type="Pfam" id="PF03596">
    <property type="entry name" value="Cad"/>
    <property type="match status" value="1"/>
</dbReference>
<evidence type="ECO:0008006" key="4">
    <source>
        <dbReference type="Google" id="ProtNLM"/>
    </source>
</evidence>
<comment type="caution">
    <text evidence="2">The sequence shown here is derived from an EMBL/GenBank/DDBJ whole genome shotgun (WGS) entry which is preliminary data.</text>
</comment>
<organism evidence="2 3">
    <name type="scientific">Secundilactobacillus kimchicus JCM 15530</name>
    <dbReference type="NCBI Taxonomy" id="1302272"/>
    <lineage>
        <taxon>Bacteria</taxon>
        <taxon>Bacillati</taxon>
        <taxon>Bacillota</taxon>
        <taxon>Bacilli</taxon>
        <taxon>Lactobacillales</taxon>
        <taxon>Lactobacillaceae</taxon>
        <taxon>Secundilactobacillus</taxon>
    </lineage>
</organism>
<evidence type="ECO:0000313" key="2">
    <source>
        <dbReference type="EMBL" id="KRK46811.1"/>
    </source>
</evidence>
<evidence type="ECO:0000256" key="1">
    <source>
        <dbReference type="SAM" id="Phobius"/>
    </source>
</evidence>
<feature type="transmembrane region" description="Helical" evidence="1">
    <location>
        <begin position="138"/>
        <end position="161"/>
    </location>
</feature>
<dbReference type="PATRIC" id="fig|1302272.5.peg.917"/>
<feature type="transmembrane region" description="Helical" evidence="1">
    <location>
        <begin position="6"/>
        <end position="28"/>
    </location>
</feature>
<gene>
    <name evidence="2" type="ORF">FC96_GL000913</name>
</gene>
<feature type="transmembrane region" description="Helical" evidence="1">
    <location>
        <begin position="40"/>
        <end position="61"/>
    </location>
</feature>
<keyword evidence="1" id="KW-0812">Transmembrane</keyword>
<dbReference type="EMBL" id="AZCX01000017">
    <property type="protein sequence ID" value="KRK46811.1"/>
    <property type="molecule type" value="Genomic_DNA"/>
</dbReference>
<keyword evidence="3" id="KW-1185">Reference proteome</keyword>
<dbReference type="InterPro" id="IPR004676">
    <property type="entry name" value="Cd-R_transporter"/>
</dbReference>
<dbReference type="Proteomes" id="UP000050911">
    <property type="component" value="Unassembled WGS sequence"/>
</dbReference>
<accession>A0A0R1HK99</accession>
<dbReference type="AlphaFoldDB" id="A0A0R1HK99"/>
<protein>
    <recommendedName>
        <fullName evidence="4">Cadmium resistance transporter</fullName>
    </recommendedName>
</protein>
<keyword evidence="1" id="KW-0472">Membrane</keyword>
<dbReference type="RefSeq" id="WP_055679953.1">
    <property type="nucleotide sequence ID" value="NZ_AZCX01000017.1"/>
</dbReference>
<feature type="transmembrane region" description="Helical" evidence="1">
    <location>
        <begin position="67"/>
        <end position="85"/>
    </location>
</feature>
<dbReference type="OrthoDB" id="7995400at2"/>
<sequence length="209" mass="23238">MMFREILFSIVVYFSSAIDLITVLILLYTQNHHRSWVKVYLGQLIGSLVLLLISLLFAFILHSAPSPHLIGLLGLIPLVFGYLSLKSHQSEATWLNSMLTPKFSNHLMISVAVLTIGSTGSDNIGIFTAYFSNIASKWLPVVILTFIVCMFAIGIIGYCLSFFPGLATLFTKYGTLIMGVTYIIMGIVILVKNHTISYFLHLLVTCIKL</sequence>
<reference evidence="2 3" key="1">
    <citation type="journal article" date="2015" name="Genome Announc.">
        <title>Expanding the biotechnology potential of lactobacilli through comparative genomics of 213 strains and associated genera.</title>
        <authorList>
            <person name="Sun Z."/>
            <person name="Harris H.M."/>
            <person name="McCann A."/>
            <person name="Guo C."/>
            <person name="Argimon S."/>
            <person name="Zhang W."/>
            <person name="Yang X."/>
            <person name="Jeffery I.B."/>
            <person name="Cooney J.C."/>
            <person name="Kagawa T.F."/>
            <person name="Liu W."/>
            <person name="Song Y."/>
            <person name="Salvetti E."/>
            <person name="Wrobel A."/>
            <person name="Rasinkangas P."/>
            <person name="Parkhill J."/>
            <person name="Rea M.C."/>
            <person name="O'Sullivan O."/>
            <person name="Ritari J."/>
            <person name="Douillard F.P."/>
            <person name="Paul Ross R."/>
            <person name="Yang R."/>
            <person name="Briner A.E."/>
            <person name="Felis G.E."/>
            <person name="de Vos W.M."/>
            <person name="Barrangou R."/>
            <person name="Klaenhammer T.R."/>
            <person name="Caufield P.W."/>
            <person name="Cui Y."/>
            <person name="Zhang H."/>
            <person name="O'Toole P.W."/>
        </authorList>
    </citation>
    <scope>NUCLEOTIDE SEQUENCE [LARGE SCALE GENOMIC DNA]</scope>
    <source>
        <strain evidence="2 3">JCM 15530</strain>
    </source>
</reference>